<name>A0A0M3J6P6_ANISI</name>
<proteinExistence type="predicted"/>
<evidence type="ECO:0000313" key="7">
    <source>
        <dbReference type="WBParaSite" id="ASIM_0000323601-mRNA-1"/>
    </source>
</evidence>
<dbReference type="Pfam" id="PF09743">
    <property type="entry name" value="E3_UFM1_ligase"/>
    <property type="match status" value="1"/>
</dbReference>
<sequence length="227" mass="25309">MLSPYEKEDFICGRVSLSDLAQTLVVDYEHVENSVLSIVKQSTSFVLCNAELISRDYIDSLCKELNERLAETGALSVSQLAKNWDLPSEILYTLVLTEIGNKIDAMREGDTIYTRAYVHSQLNYIRAILNSLTKVTPVSKLSAQLNLSPSLFWSLYDELAAANEIPGTVIGNRSSNLAYYVPNLHSMLVKSFVLKSFEQNQSIGEFLAISIITVLMLGISVKSLCWN</sequence>
<dbReference type="GO" id="GO:0034976">
    <property type="term" value="P:response to endoplasmic reticulum stress"/>
    <property type="evidence" value="ECO:0007669"/>
    <property type="project" value="TreeGrafter"/>
</dbReference>
<protein>
    <recommendedName>
        <fullName evidence="2">E3 UFM1-protein ligase 1 homolog</fullName>
    </recommendedName>
    <alternativeName>
        <fullName evidence="3">E3 UFM1-protein transferase 1 homolog</fullName>
    </alternativeName>
</protein>
<organism evidence="7">
    <name type="scientific">Anisakis simplex</name>
    <name type="common">Herring worm</name>
    <dbReference type="NCBI Taxonomy" id="6269"/>
    <lineage>
        <taxon>Eukaryota</taxon>
        <taxon>Metazoa</taxon>
        <taxon>Ecdysozoa</taxon>
        <taxon>Nematoda</taxon>
        <taxon>Chromadorea</taxon>
        <taxon>Rhabditida</taxon>
        <taxon>Spirurina</taxon>
        <taxon>Ascaridomorpha</taxon>
        <taxon>Ascaridoidea</taxon>
        <taxon>Anisakidae</taxon>
        <taxon>Anisakis</taxon>
        <taxon>Anisakis simplex complex</taxon>
    </lineage>
</organism>
<dbReference type="OrthoDB" id="10258297at2759"/>
<gene>
    <name evidence="5" type="ORF">ASIM_LOCUS3079</name>
</gene>
<dbReference type="Proteomes" id="UP000267096">
    <property type="component" value="Unassembled WGS sequence"/>
</dbReference>
<dbReference type="GO" id="GO:1990592">
    <property type="term" value="P:protein K69-linked ufmylation"/>
    <property type="evidence" value="ECO:0007669"/>
    <property type="project" value="TreeGrafter"/>
</dbReference>
<keyword evidence="6" id="KW-1185">Reference proteome</keyword>
<evidence type="ECO:0000313" key="5">
    <source>
        <dbReference type="EMBL" id="VDK21112.1"/>
    </source>
</evidence>
<dbReference type="PANTHER" id="PTHR31057:SF0">
    <property type="entry name" value="E3 UFM1-PROTEIN LIGASE 1"/>
    <property type="match status" value="1"/>
</dbReference>
<evidence type="ECO:0000256" key="1">
    <source>
        <dbReference type="ARBA" id="ARBA00003950"/>
    </source>
</evidence>
<dbReference type="GO" id="GO:0005789">
    <property type="term" value="C:endoplasmic reticulum membrane"/>
    <property type="evidence" value="ECO:0007669"/>
    <property type="project" value="TreeGrafter"/>
</dbReference>
<feature type="domain" description="E3 UFM1-protein ligase 1-like N-terminal" evidence="4">
    <location>
        <begin position="13"/>
        <end position="203"/>
    </location>
</feature>
<dbReference type="GO" id="GO:0061666">
    <property type="term" value="F:UFM1 ligase activity"/>
    <property type="evidence" value="ECO:0007669"/>
    <property type="project" value="InterPro"/>
</dbReference>
<dbReference type="EMBL" id="UYRR01004535">
    <property type="protein sequence ID" value="VDK21112.1"/>
    <property type="molecule type" value="Genomic_DNA"/>
</dbReference>
<dbReference type="InterPro" id="IPR018611">
    <property type="entry name" value="Ufl1"/>
</dbReference>
<dbReference type="AlphaFoldDB" id="A0A0M3J6P6"/>
<comment type="function">
    <text evidence="1">E3 UFM1-protein ligase that mediates ufmylation of target proteins.</text>
</comment>
<accession>A0A0M3J6P6</accession>
<dbReference type="PANTHER" id="PTHR31057">
    <property type="entry name" value="E3 UFM1-PROTEIN LIGASE 1"/>
    <property type="match status" value="1"/>
</dbReference>
<dbReference type="InterPro" id="IPR056579">
    <property type="entry name" value="Ufl1_N"/>
</dbReference>
<dbReference type="WBParaSite" id="ASIM_0000323601-mRNA-1">
    <property type="protein sequence ID" value="ASIM_0000323601-mRNA-1"/>
    <property type="gene ID" value="ASIM_0000323601"/>
</dbReference>
<evidence type="ECO:0000256" key="2">
    <source>
        <dbReference type="ARBA" id="ARBA00014160"/>
    </source>
</evidence>
<reference evidence="7" key="1">
    <citation type="submission" date="2017-02" db="UniProtKB">
        <authorList>
            <consortium name="WormBaseParasite"/>
        </authorList>
    </citation>
    <scope>IDENTIFICATION</scope>
</reference>
<evidence type="ECO:0000259" key="4">
    <source>
        <dbReference type="Pfam" id="PF09743"/>
    </source>
</evidence>
<dbReference type="GO" id="GO:0032434">
    <property type="term" value="P:regulation of proteasomal ubiquitin-dependent protein catabolic process"/>
    <property type="evidence" value="ECO:0007669"/>
    <property type="project" value="TreeGrafter"/>
</dbReference>
<reference evidence="5 6" key="2">
    <citation type="submission" date="2018-11" db="EMBL/GenBank/DDBJ databases">
        <authorList>
            <consortium name="Pathogen Informatics"/>
        </authorList>
    </citation>
    <scope>NUCLEOTIDE SEQUENCE [LARGE SCALE GENOMIC DNA]</scope>
</reference>
<evidence type="ECO:0000256" key="3">
    <source>
        <dbReference type="ARBA" id="ARBA00030452"/>
    </source>
</evidence>
<evidence type="ECO:0000313" key="6">
    <source>
        <dbReference type="Proteomes" id="UP000267096"/>
    </source>
</evidence>